<dbReference type="Gene3D" id="3.50.80.20">
    <property type="entry name" value="D-Ala-D-Ala carboxypeptidase C, peptidase S13"/>
    <property type="match status" value="1"/>
</dbReference>
<dbReference type="PANTHER" id="PTHR30023:SF0">
    <property type="entry name" value="PENICILLIN-SENSITIVE CARBOXYPEPTIDASE A"/>
    <property type="match status" value="1"/>
</dbReference>
<sequence>MTSDKTRQRFALTRRQAMTGLGAMLLAQPGCANAPASSQRPPVRPGPDGLRPLALAQPADDLVRAARLSGEMSFAVLDSATGALLEGRNPDLALPPASVTKALTSAYALDALGAGHRFRTRVFATGGITGGVVAGDLVLAGGGDPVLDTDALADLAAAVRRTGITSVQGRFVVYDGALPRIAQIDDEQVVQAGYNPAISGLNLNFNRVHFQWTRRGGDYDLVMDARSQRYQPRVSFATMELSGQGYPVYTFRNGEGRDRWTVARAALGSNGARWLPVRQPALYAGDVFRTLAQSNGITLGAPVVSATAPQGTLVAEHASRPLPELLRDMLEFSTNITAEAIGLSASRARGARPGSLAASAQLQAEWLRQTYGLSTLRLADHSGLGAASRISAADLAGFFSQTQRAGVLTPLLRTLPMRDANNAVVGNHRLEVAAKTGTLNFVSALGGSFDVPDRPRNLSFGFVAADLPRRAAIPESQREAPPGTRDFSRNARRLQQQLLERWAVAYG</sequence>
<dbReference type="OrthoDB" id="5372081at2"/>
<dbReference type="Pfam" id="PF02113">
    <property type="entry name" value="Peptidase_S13"/>
    <property type="match status" value="1"/>
</dbReference>
<dbReference type="Gene3D" id="3.40.710.10">
    <property type="entry name" value="DD-peptidase/beta-lactamase superfamily"/>
    <property type="match status" value="2"/>
</dbReference>
<dbReference type="InterPro" id="IPR000667">
    <property type="entry name" value="Peptidase_S13"/>
</dbReference>
<evidence type="ECO:0000313" key="3">
    <source>
        <dbReference type="EMBL" id="SDX20998.1"/>
    </source>
</evidence>
<dbReference type="RefSeq" id="WP_092889455.1">
    <property type="nucleotide sequence ID" value="NZ_CP061498.1"/>
</dbReference>
<dbReference type="GO" id="GO:0004185">
    <property type="term" value="F:serine-type carboxypeptidase activity"/>
    <property type="evidence" value="ECO:0007669"/>
    <property type="project" value="InterPro"/>
</dbReference>
<keyword evidence="2" id="KW-0378">Hydrolase</keyword>
<dbReference type="EMBL" id="FNOM01000006">
    <property type="protein sequence ID" value="SDX20998.1"/>
    <property type="molecule type" value="Genomic_DNA"/>
</dbReference>
<dbReference type="PANTHER" id="PTHR30023">
    <property type="entry name" value="D-ALANYL-D-ALANINE CARBOXYPEPTIDASE"/>
    <property type="match status" value="1"/>
</dbReference>
<organism evidence="3 4">
    <name type="scientific">Roseicitreum antarcticum</name>
    <dbReference type="NCBI Taxonomy" id="564137"/>
    <lineage>
        <taxon>Bacteria</taxon>
        <taxon>Pseudomonadati</taxon>
        <taxon>Pseudomonadota</taxon>
        <taxon>Alphaproteobacteria</taxon>
        <taxon>Rhodobacterales</taxon>
        <taxon>Paracoccaceae</taxon>
        <taxon>Roseicitreum</taxon>
    </lineage>
</organism>
<dbReference type="PRINTS" id="PR00922">
    <property type="entry name" value="DADACBPTASE3"/>
</dbReference>
<dbReference type="GO" id="GO:0000270">
    <property type="term" value="P:peptidoglycan metabolic process"/>
    <property type="evidence" value="ECO:0007669"/>
    <property type="project" value="TreeGrafter"/>
</dbReference>
<keyword evidence="4" id="KW-1185">Reference proteome</keyword>
<keyword evidence="3" id="KW-0121">Carboxypeptidase</keyword>
<name>A0A1H2ZVS5_9RHOB</name>
<dbReference type="NCBIfam" id="TIGR00666">
    <property type="entry name" value="PBP4"/>
    <property type="match status" value="1"/>
</dbReference>
<proteinExistence type="inferred from homology"/>
<accession>A0A1H2ZVS5</accession>
<dbReference type="Proteomes" id="UP000198539">
    <property type="component" value="Unassembled WGS sequence"/>
</dbReference>
<protein>
    <submittedName>
        <fullName evidence="3">D-alanyl-D-alanine carboxypeptidase / D-alanyl-D-alanine-endopeptidase (Penicillin-binding protein 4)</fullName>
    </submittedName>
</protein>
<reference evidence="3 4" key="1">
    <citation type="submission" date="2016-10" db="EMBL/GenBank/DDBJ databases">
        <authorList>
            <person name="de Groot N.N."/>
        </authorList>
    </citation>
    <scope>NUCLEOTIDE SEQUENCE [LARGE SCALE GENOMIC DNA]</scope>
    <source>
        <strain evidence="3 4">CGMCC 1.8894</strain>
    </source>
</reference>
<comment type="similarity">
    <text evidence="1">Belongs to the peptidase S13 family.</text>
</comment>
<dbReference type="STRING" id="564137.SAMN04488238_10675"/>
<evidence type="ECO:0000256" key="2">
    <source>
        <dbReference type="ARBA" id="ARBA00022801"/>
    </source>
</evidence>
<dbReference type="AlphaFoldDB" id="A0A1H2ZVS5"/>
<evidence type="ECO:0000256" key="1">
    <source>
        <dbReference type="ARBA" id="ARBA00006096"/>
    </source>
</evidence>
<keyword evidence="3" id="KW-0645">Protease</keyword>
<evidence type="ECO:0000313" key="4">
    <source>
        <dbReference type="Proteomes" id="UP000198539"/>
    </source>
</evidence>
<dbReference type="InterPro" id="IPR012338">
    <property type="entry name" value="Beta-lactam/transpept-like"/>
</dbReference>
<dbReference type="GO" id="GO:0006508">
    <property type="term" value="P:proteolysis"/>
    <property type="evidence" value="ECO:0007669"/>
    <property type="project" value="InterPro"/>
</dbReference>
<dbReference type="SUPFAM" id="SSF56601">
    <property type="entry name" value="beta-lactamase/transpeptidase-like"/>
    <property type="match status" value="1"/>
</dbReference>
<gene>
    <name evidence="3" type="ORF">SAMN04488238_10675</name>
</gene>